<feature type="transmembrane region" description="Helical" evidence="1">
    <location>
        <begin position="69"/>
        <end position="96"/>
    </location>
</feature>
<proteinExistence type="predicted"/>
<reference evidence="2 3" key="1">
    <citation type="submission" date="2016-10" db="EMBL/GenBank/DDBJ databases">
        <authorList>
            <person name="de Groot N.N."/>
        </authorList>
    </citation>
    <scope>NUCLEOTIDE SEQUENCE [LARGE SCALE GENOMIC DNA]</scope>
    <source>
        <strain evidence="2 3">DSM 17925</strain>
    </source>
</reference>
<accession>A0A1I0Q2B2</accession>
<sequence>MLSPVIFAGVCGVLGRFMLKRWAFLGMLVFIMVAMLGLFGLYEGFLRSLDLFDTDNEIERVAGRDASTVIAVFAMVLAGLLFFVCGTVGLFIGAAFRTAKMT</sequence>
<dbReference type="AlphaFoldDB" id="A0A1I0Q2B2"/>
<keyword evidence="1" id="KW-0812">Transmembrane</keyword>
<gene>
    <name evidence="2" type="ORF">SAMN04488515_1619</name>
</gene>
<keyword evidence="1" id="KW-1133">Transmembrane helix</keyword>
<evidence type="ECO:0000256" key="1">
    <source>
        <dbReference type="SAM" id="Phobius"/>
    </source>
</evidence>
<organism evidence="2 3">
    <name type="scientific">Cognatiyoonia koreensis</name>
    <dbReference type="NCBI Taxonomy" id="364200"/>
    <lineage>
        <taxon>Bacteria</taxon>
        <taxon>Pseudomonadati</taxon>
        <taxon>Pseudomonadota</taxon>
        <taxon>Alphaproteobacteria</taxon>
        <taxon>Rhodobacterales</taxon>
        <taxon>Paracoccaceae</taxon>
        <taxon>Cognatiyoonia</taxon>
    </lineage>
</organism>
<keyword evidence="3" id="KW-1185">Reference proteome</keyword>
<keyword evidence="1" id="KW-0472">Membrane</keyword>
<dbReference type="STRING" id="364200.SAMN04488515_1619"/>
<dbReference type="Proteomes" id="UP000199167">
    <property type="component" value="Unassembled WGS sequence"/>
</dbReference>
<evidence type="ECO:0000313" key="2">
    <source>
        <dbReference type="EMBL" id="SEW21101.1"/>
    </source>
</evidence>
<feature type="transmembrane region" description="Helical" evidence="1">
    <location>
        <begin position="22"/>
        <end position="42"/>
    </location>
</feature>
<name>A0A1I0Q2B2_9RHOB</name>
<protein>
    <submittedName>
        <fullName evidence="2">Uncharacterized protein</fullName>
    </submittedName>
</protein>
<dbReference type="EMBL" id="FOIZ01000001">
    <property type="protein sequence ID" value="SEW21101.1"/>
    <property type="molecule type" value="Genomic_DNA"/>
</dbReference>
<evidence type="ECO:0000313" key="3">
    <source>
        <dbReference type="Proteomes" id="UP000199167"/>
    </source>
</evidence>